<evidence type="ECO:0000256" key="3">
    <source>
        <dbReference type="ARBA" id="ARBA00023235"/>
    </source>
</evidence>
<dbReference type="PIRSF" id="PIRSF005096">
    <property type="entry name" value="GALM"/>
    <property type="match status" value="1"/>
</dbReference>
<keyword evidence="4" id="KW-0119">Carbohydrate metabolism</keyword>
<dbReference type="CDD" id="cd09019">
    <property type="entry name" value="galactose_mutarotase_like"/>
    <property type="match status" value="1"/>
</dbReference>
<gene>
    <name evidence="5" type="primary">mro_4</name>
    <name evidence="5" type="ORF">SDC9_37933</name>
</gene>
<proteinExistence type="inferred from homology"/>
<dbReference type="InterPro" id="IPR047215">
    <property type="entry name" value="Galactose_mutarotase-like"/>
</dbReference>
<name>A0A644VKZ7_9ZZZZ</name>
<dbReference type="SUPFAM" id="SSF74650">
    <property type="entry name" value="Galactose mutarotase-like"/>
    <property type="match status" value="1"/>
</dbReference>
<dbReference type="InterPro" id="IPR011013">
    <property type="entry name" value="Gal_mutarotase_sf_dom"/>
</dbReference>
<dbReference type="PANTHER" id="PTHR10091:SF0">
    <property type="entry name" value="GALACTOSE MUTAROTASE"/>
    <property type="match status" value="1"/>
</dbReference>
<dbReference type="AlphaFoldDB" id="A0A644VKZ7"/>
<reference evidence="5" key="1">
    <citation type="submission" date="2019-08" db="EMBL/GenBank/DDBJ databases">
        <authorList>
            <person name="Kucharzyk K."/>
            <person name="Murdoch R.W."/>
            <person name="Higgins S."/>
            <person name="Loffler F."/>
        </authorList>
    </citation>
    <scope>NUCLEOTIDE SEQUENCE</scope>
</reference>
<organism evidence="5">
    <name type="scientific">bioreactor metagenome</name>
    <dbReference type="NCBI Taxonomy" id="1076179"/>
    <lineage>
        <taxon>unclassified sequences</taxon>
        <taxon>metagenomes</taxon>
        <taxon>ecological metagenomes</taxon>
    </lineage>
</organism>
<dbReference type="EMBL" id="VSSQ01000341">
    <property type="protein sequence ID" value="MPL91850.1"/>
    <property type="molecule type" value="Genomic_DNA"/>
</dbReference>
<dbReference type="PANTHER" id="PTHR10091">
    <property type="entry name" value="ALDOSE-1-EPIMERASE"/>
    <property type="match status" value="1"/>
</dbReference>
<evidence type="ECO:0000256" key="1">
    <source>
        <dbReference type="ARBA" id="ARBA00005028"/>
    </source>
</evidence>
<dbReference type="GO" id="GO:0004034">
    <property type="term" value="F:aldose 1-epimerase activity"/>
    <property type="evidence" value="ECO:0007669"/>
    <property type="project" value="UniProtKB-EC"/>
</dbReference>
<dbReference type="GO" id="GO:0030246">
    <property type="term" value="F:carbohydrate binding"/>
    <property type="evidence" value="ECO:0007669"/>
    <property type="project" value="InterPro"/>
</dbReference>
<evidence type="ECO:0000313" key="5">
    <source>
        <dbReference type="EMBL" id="MPL91850.1"/>
    </source>
</evidence>
<comment type="caution">
    <text evidence="5">The sequence shown here is derived from an EMBL/GenBank/DDBJ whole genome shotgun (WGS) entry which is preliminary data.</text>
</comment>
<dbReference type="InterPro" id="IPR015443">
    <property type="entry name" value="Aldose_1-epimerase"/>
</dbReference>
<comment type="pathway">
    <text evidence="1">Carbohydrate metabolism; hexose metabolism.</text>
</comment>
<sequence>MPFPVSYKRITQLNGVDVILFHLQNKNGSYAEVCNYGATLISLVVPDATGEMNNIILNYTDIEDYFTDTNYVGSTIGRFANRIANARFELDGEMYLLDKNDGENSNHGGYKGFNTRVFSHEIKDDRLILSYISQHGEGGFPGTLNFSVSYSFSDDNQLKIEYKADTDKKTVFNPTCHAYFNLSGGDDLILSHELRVLADYYLETKDDFIPTGVIKPVKDSAFDFTEYQEIQSLMPLKNEVLPGYNTYFISNSEATMKHLASLRERNSGITIDVYSTMPGIQIYTGDYLSKPHRPLSGICLEAQFFPDDPNQAHFKASILNAGKTVKHSICFLIR</sequence>
<dbReference type="EC" id="5.1.3.3" evidence="5"/>
<dbReference type="InterPro" id="IPR014718">
    <property type="entry name" value="GH-type_carb-bd"/>
</dbReference>
<evidence type="ECO:0000256" key="2">
    <source>
        <dbReference type="ARBA" id="ARBA00006206"/>
    </source>
</evidence>
<keyword evidence="3 5" id="KW-0413">Isomerase</keyword>
<dbReference type="UniPathway" id="UPA00242"/>
<evidence type="ECO:0000256" key="4">
    <source>
        <dbReference type="ARBA" id="ARBA00023277"/>
    </source>
</evidence>
<protein>
    <submittedName>
        <fullName evidence="5">Aldose 1-epimerase</fullName>
        <ecNumber evidence="5">5.1.3.3</ecNumber>
    </submittedName>
</protein>
<dbReference type="GO" id="GO:0006006">
    <property type="term" value="P:glucose metabolic process"/>
    <property type="evidence" value="ECO:0007669"/>
    <property type="project" value="TreeGrafter"/>
</dbReference>
<accession>A0A644VKZ7</accession>
<dbReference type="GO" id="GO:0033499">
    <property type="term" value="P:galactose catabolic process via UDP-galactose, Leloir pathway"/>
    <property type="evidence" value="ECO:0007669"/>
    <property type="project" value="TreeGrafter"/>
</dbReference>
<comment type="similarity">
    <text evidence="2">Belongs to the aldose epimerase family.</text>
</comment>
<dbReference type="InterPro" id="IPR008183">
    <property type="entry name" value="Aldose_1/G6P_1-epimerase"/>
</dbReference>
<dbReference type="Gene3D" id="2.70.98.10">
    <property type="match status" value="1"/>
</dbReference>
<dbReference type="GO" id="GO:0005737">
    <property type="term" value="C:cytoplasm"/>
    <property type="evidence" value="ECO:0007669"/>
    <property type="project" value="TreeGrafter"/>
</dbReference>
<dbReference type="Pfam" id="PF01263">
    <property type="entry name" value="Aldose_epim"/>
    <property type="match status" value="1"/>
</dbReference>
<dbReference type="NCBIfam" id="NF008277">
    <property type="entry name" value="PRK11055.1"/>
    <property type="match status" value="1"/>
</dbReference>